<evidence type="ECO:0008006" key="3">
    <source>
        <dbReference type="Google" id="ProtNLM"/>
    </source>
</evidence>
<accession>A0A087TNW8</accession>
<protein>
    <recommendedName>
        <fullName evidence="3">Tc1-like transposase DDE domain-containing protein</fullName>
    </recommendedName>
</protein>
<dbReference type="OrthoDB" id="9996331at2759"/>
<gene>
    <name evidence="1" type="ORF">X975_10900</name>
</gene>
<reference evidence="1 2" key="1">
    <citation type="submission" date="2013-11" db="EMBL/GenBank/DDBJ databases">
        <title>Genome sequencing of Stegodyphus mimosarum.</title>
        <authorList>
            <person name="Bechsgaard J."/>
        </authorList>
    </citation>
    <scope>NUCLEOTIDE SEQUENCE [LARGE SCALE GENOMIC DNA]</scope>
</reference>
<dbReference type="EMBL" id="KK116100">
    <property type="protein sequence ID" value="KFM66807.1"/>
    <property type="molecule type" value="Genomic_DNA"/>
</dbReference>
<sequence length="78" mass="9197">MGHVPLAWKWCPVFLERKQAAMRYLDILADQVHPPVLHFYPDGDGYFMDDNATVHCARSVQNWFTEHQSDFEHLPWPS</sequence>
<dbReference type="Gene3D" id="3.30.420.10">
    <property type="entry name" value="Ribonuclease H-like superfamily/Ribonuclease H"/>
    <property type="match status" value="1"/>
</dbReference>
<evidence type="ECO:0000313" key="2">
    <source>
        <dbReference type="Proteomes" id="UP000054359"/>
    </source>
</evidence>
<evidence type="ECO:0000313" key="1">
    <source>
        <dbReference type="EMBL" id="KFM66807.1"/>
    </source>
</evidence>
<keyword evidence="2" id="KW-1185">Reference proteome</keyword>
<dbReference type="Proteomes" id="UP000054359">
    <property type="component" value="Unassembled WGS sequence"/>
</dbReference>
<dbReference type="GO" id="GO:0003676">
    <property type="term" value="F:nucleic acid binding"/>
    <property type="evidence" value="ECO:0007669"/>
    <property type="project" value="InterPro"/>
</dbReference>
<proteinExistence type="predicted"/>
<feature type="non-terminal residue" evidence="1">
    <location>
        <position position="78"/>
    </location>
</feature>
<organism evidence="1 2">
    <name type="scientific">Stegodyphus mimosarum</name>
    <name type="common">African social velvet spider</name>
    <dbReference type="NCBI Taxonomy" id="407821"/>
    <lineage>
        <taxon>Eukaryota</taxon>
        <taxon>Metazoa</taxon>
        <taxon>Ecdysozoa</taxon>
        <taxon>Arthropoda</taxon>
        <taxon>Chelicerata</taxon>
        <taxon>Arachnida</taxon>
        <taxon>Araneae</taxon>
        <taxon>Araneomorphae</taxon>
        <taxon>Entelegynae</taxon>
        <taxon>Eresoidea</taxon>
        <taxon>Eresidae</taxon>
        <taxon>Stegodyphus</taxon>
    </lineage>
</organism>
<dbReference type="InterPro" id="IPR036397">
    <property type="entry name" value="RNaseH_sf"/>
</dbReference>
<name>A0A087TNW8_STEMI</name>
<dbReference type="AlphaFoldDB" id="A0A087TNW8"/>